<proteinExistence type="predicted"/>
<dbReference type="RefSeq" id="WP_131167873.1">
    <property type="nucleotide sequence ID" value="NZ_SDMQ01000006.1"/>
</dbReference>
<dbReference type="AlphaFoldDB" id="A0A4Q9KDL6"/>
<dbReference type="Proteomes" id="UP000292373">
    <property type="component" value="Unassembled WGS sequence"/>
</dbReference>
<evidence type="ECO:0000256" key="1">
    <source>
        <dbReference type="SAM" id="MobiDB-lite"/>
    </source>
</evidence>
<sequence>MTDQPQQFGNTGEYVDKAKDYAQQNPDQARSFIDKIEDFVDEKTGGKYSAQIDQAGDWVEGQLGLPNNTNNPLPTDPGHGPVDPEPPTDPEAPPTA</sequence>
<feature type="region of interest" description="Disordered" evidence="1">
    <location>
        <begin position="60"/>
        <end position="96"/>
    </location>
</feature>
<organism evidence="2 3">
    <name type="scientific">Propioniciclava sinopodophylli</name>
    <dbReference type="NCBI Taxonomy" id="1837344"/>
    <lineage>
        <taxon>Bacteria</taxon>
        <taxon>Bacillati</taxon>
        <taxon>Actinomycetota</taxon>
        <taxon>Actinomycetes</taxon>
        <taxon>Propionibacteriales</taxon>
        <taxon>Propionibacteriaceae</taxon>
        <taxon>Propioniciclava</taxon>
    </lineage>
</organism>
<feature type="compositionally biased region" description="Polar residues" evidence="1">
    <location>
        <begin position="1"/>
        <end position="10"/>
    </location>
</feature>
<evidence type="ECO:0000313" key="3">
    <source>
        <dbReference type="Proteomes" id="UP000292373"/>
    </source>
</evidence>
<evidence type="ECO:0000313" key="2">
    <source>
        <dbReference type="EMBL" id="TBT84960.1"/>
    </source>
</evidence>
<protein>
    <submittedName>
        <fullName evidence="2">Antitoxin</fullName>
    </submittedName>
</protein>
<accession>A0A4Q9KDL6</accession>
<gene>
    <name evidence="2" type="ORF">ET989_07190</name>
</gene>
<dbReference type="InterPro" id="IPR028037">
    <property type="entry name" value="Antitoxin_Rv0909/MT0933"/>
</dbReference>
<name>A0A4Q9KDL6_9ACTN</name>
<dbReference type="EMBL" id="SDMQ01000006">
    <property type="protein sequence ID" value="TBT84960.1"/>
    <property type="molecule type" value="Genomic_DNA"/>
</dbReference>
<reference evidence="2 3" key="1">
    <citation type="submission" date="2019-01" db="EMBL/GenBank/DDBJ databases">
        <title>Lactibacter flavus gen. nov., sp. nov., a novel bacterium of the family Propionibacteriaceae isolated from raw milk and dairy products.</title>
        <authorList>
            <person name="Huptas C."/>
            <person name="Wenning M."/>
            <person name="Breitenwieser F."/>
            <person name="Doll E."/>
            <person name="Von Neubeck M."/>
            <person name="Busse H.-J."/>
            <person name="Scherer S."/>
        </authorList>
    </citation>
    <scope>NUCLEOTIDE SEQUENCE [LARGE SCALE GENOMIC DNA]</scope>
    <source>
        <strain evidence="2 3">KCTC 33808</strain>
    </source>
</reference>
<dbReference type="Pfam" id="PF14013">
    <property type="entry name" value="MT0933_antitox"/>
    <property type="match status" value="1"/>
</dbReference>
<feature type="region of interest" description="Disordered" evidence="1">
    <location>
        <begin position="1"/>
        <end position="20"/>
    </location>
</feature>
<keyword evidence="3" id="KW-1185">Reference proteome</keyword>
<feature type="compositionally biased region" description="Pro residues" evidence="1">
    <location>
        <begin position="83"/>
        <end position="96"/>
    </location>
</feature>
<feature type="compositionally biased region" description="Low complexity" evidence="1">
    <location>
        <begin position="65"/>
        <end position="77"/>
    </location>
</feature>
<comment type="caution">
    <text evidence="2">The sequence shown here is derived from an EMBL/GenBank/DDBJ whole genome shotgun (WGS) entry which is preliminary data.</text>
</comment>
<dbReference type="OrthoDB" id="5125103at2"/>